<comment type="caution">
    <text evidence="2">The sequence shown here is derived from an EMBL/GenBank/DDBJ whole genome shotgun (WGS) entry which is preliminary data.</text>
</comment>
<organism evidence="2 3">
    <name type="scientific">Archangium gephyra</name>
    <dbReference type="NCBI Taxonomy" id="48"/>
    <lineage>
        <taxon>Bacteria</taxon>
        <taxon>Pseudomonadati</taxon>
        <taxon>Myxococcota</taxon>
        <taxon>Myxococcia</taxon>
        <taxon>Myxococcales</taxon>
        <taxon>Cystobacterineae</taxon>
        <taxon>Archangiaceae</taxon>
        <taxon>Archangium</taxon>
    </lineage>
</organism>
<evidence type="ECO:0000313" key="3">
    <source>
        <dbReference type="Proteomes" id="UP000249061"/>
    </source>
</evidence>
<feature type="transmembrane region" description="Helical" evidence="1">
    <location>
        <begin position="27"/>
        <end position="48"/>
    </location>
</feature>
<accession>A0A2W5T5X0</accession>
<sequence length="209" mass="23666">MSSPEERDERDAYIAKLEAELNKRPRVGVLPPVAAIGLIASLALAFTMRDDVSYFFSSREPIELGAEGDYHFERAAPNRYAQLHGVPTAKGWYVEEADGAFVVVGVNDTPVAVRRVTFEDENKRLSDGKRPQPRQNPFFARGRLLNREQAEKYEEALREYETWSGGRVQWLLLAETPPGKDLKTVGMFSGLLLFALVNLWLLKRGLTRR</sequence>
<gene>
    <name evidence="2" type="ORF">DI536_24645</name>
</gene>
<protein>
    <submittedName>
        <fullName evidence="2">Uncharacterized protein</fullName>
    </submittedName>
</protein>
<proteinExistence type="predicted"/>
<feature type="transmembrane region" description="Helical" evidence="1">
    <location>
        <begin position="185"/>
        <end position="202"/>
    </location>
</feature>
<reference evidence="2 3" key="1">
    <citation type="submission" date="2017-08" db="EMBL/GenBank/DDBJ databases">
        <title>Infants hospitalized years apart are colonized by the same room-sourced microbial strains.</title>
        <authorList>
            <person name="Brooks B."/>
            <person name="Olm M.R."/>
            <person name="Firek B.A."/>
            <person name="Baker R."/>
            <person name="Thomas B.C."/>
            <person name="Morowitz M.J."/>
            <person name="Banfield J.F."/>
        </authorList>
    </citation>
    <scope>NUCLEOTIDE SEQUENCE [LARGE SCALE GENOMIC DNA]</scope>
    <source>
        <strain evidence="2">S2_003_000_R2_14</strain>
    </source>
</reference>
<name>A0A2W5T5X0_9BACT</name>
<evidence type="ECO:0000256" key="1">
    <source>
        <dbReference type="SAM" id="Phobius"/>
    </source>
</evidence>
<dbReference type="EMBL" id="QFQP01000025">
    <property type="protein sequence ID" value="PZR08373.1"/>
    <property type="molecule type" value="Genomic_DNA"/>
</dbReference>
<keyword evidence="1" id="KW-0812">Transmembrane</keyword>
<dbReference type="Proteomes" id="UP000249061">
    <property type="component" value="Unassembled WGS sequence"/>
</dbReference>
<evidence type="ECO:0000313" key="2">
    <source>
        <dbReference type="EMBL" id="PZR08373.1"/>
    </source>
</evidence>
<keyword evidence="1" id="KW-0472">Membrane</keyword>
<keyword evidence="1" id="KW-1133">Transmembrane helix</keyword>
<dbReference type="AlphaFoldDB" id="A0A2W5T5X0"/>